<dbReference type="Pfam" id="PF13656">
    <property type="entry name" value="RNA_pol_L_2"/>
    <property type="match status" value="1"/>
</dbReference>
<dbReference type="PROSITE" id="PS01154">
    <property type="entry name" value="RNA_POL_L_13KD"/>
    <property type="match status" value="1"/>
</dbReference>
<keyword evidence="3 5" id="KW-0804">Transcription</keyword>
<dbReference type="CDD" id="cd06927">
    <property type="entry name" value="RNAP_L"/>
    <property type="match status" value="1"/>
</dbReference>
<feature type="domain" description="DNA-directed RNA polymerase RBP11-like dimerisation" evidence="6">
    <location>
        <begin position="13"/>
        <end position="83"/>
    </location>
</feature>
<dbReference type="GO" id="GO:0006351">
    <property type="term" value="P:DNA-templated transcription"/>
    <property type="evidence" value="ECO:0007669"/>
    <property type="project" value="UniProtKB-UniRule"/>
</dbReference>
<keyword evidence="5" id="KW-0808">Transferase</keyword>
<keyword evidence="8" id="KW-1185">Reference proteome</keyword>
<keyword evidence="5" id="KW-0548">Nucleotidyltransferase</keyword>
<dbReference type="GO" id="GO:0003899">
    <property type="term" value="F:DNA-directed RNA polymerase activity"/>
    <property type="evidence" value="ECO:0007669"/>
    <property type="project" value="UniProtKB-UniRule"/>
</dbReference>
<dbReference type="GO" id="GO:0000428">
    <property type="term" value="C:DNA-directed RNA polymerase complex"/>
    <property type="evidence" value="ECO:0007669"/>
    <property type="project" value="UniProtKB-KW"/>
</dbReference>
<dbReference type="GO" id="GO:0003677">
    <property type="term" value="F:DNA binding"/>
    <property type="evidence" value="ECO:0007669"/>
    <property type="project" value="InterPro"/>
</dbReference>
<dbReference type="HAMAP" id="MF_00261">
    <property type="entry name" value="RNApol_arch_Rpo11"/>
    <property type="match status" value="1"/>
</dbReference>
<dbReference type="InterPro" id="IPR008193">
    <property type="entry name" value="RNA_pol_Rpb11_13-16kDa_CS"/>
</dbReference>
<dbReference type="PANTHER" id="PTHR13946">
    <property type="entry name" value="DNA-DIRECTED RNA POLYMERASE I,II,III"/>
    <property type="match status" value="1"/>
</dbReference>
<evidence type="ECO:0000256" key="4">
    <source>
        <dbReference type="ARBA" id="ARBA00025751"/>
    </source>
</evidence>
<dbReference type="InterPro" id="IPR009025">
    <property type="entry name" value="RBP11-like_dimer"/>
</dbReference>
<evidence type="ECO:0000313" key="8">
    <source>
        <dbReference type="Proteomes" id="UP000198535"/>
    </source>
</evidence>
<keyword evidence="2 5" id="KW-0963">Cytoplasm</keyword>
<dbReference type="Gene3D" id="3.30.1360.10">
    <property type="entry name" value="RNA polymerase, RBP11-like subunit"/>
    <property type="match status" value="1"/>
</dbReference>
<dbReference type="GO" id="GO:0046983">
    <property type="term" value="F:protein dimerization activity"/>
    <property type="evidence" value="ECO:0007669"/>
    <property type="project" value="InterPro"/>
</dbReference>
<comment type="catalytic activity">
    <reaction evidence="5">
        <text>RNA(n) + a ribonucleoside 5'-triphosphate = RNA(n+1) + diphosphate</text>
        <dbReference type="Rhea" id="RHEA:21248"/>
        <dbReference type="Rhea" id="RHEA-COMP:14527"/>
        <dbReference type="Rhea" id="RHEA-COMP:17342"/>
        <dbReference type="ChEBI" id="CHEBI:33019"/>
        <dbReference type="ChEBI" id="CHEBI:61557"/>
        <dbReference type="ChEBI" id="CHEBI:140395"/>
        <dbReference type="EC" id="2.7.7.6"/>
    </reaction>
</comment>
<dbReference type="PANTHER" id="PTHR13946:SF28">
    <property type="entry name" value="DNA-DIRECTED RNA POLYMERASES I AND III SUBUNIT RPAC2"/>
    <property type="match status" value="1"/>
</dbReference>
<sequence>MELKIIDKTEDEMHLEIIGENHTLLNMLKSALLDDQRVQIATYDMKHVSISDPILFVKTDGADPIDVVKDATKSLMNQCDEFMTIFRKAIDI</sequence>
<organism evidence="7 8">
    <name type="scientific">Methanolobus profundi</name>
    <dbReference type="NCBI Taxonomy" id="487685"/>
    <lineage>
        <taxon>Archaea</taxon>
        <taxon>Methanobacteriati</taxon>
        <taxon>Methanobacteriota</taxon>
        <taxon>Stenosarchaea group</taxon>
        <taxon>Methanomicrobia</taxon>
        <taxon>Methanosarcinales</taxon>
        <taxon>Methanosarcinaceae</taxon>
        <taxon>Methanolobus</taxon>
    </lineage>
</organism>
<comment type="similarity">
    <text evidence="4 5">Belongs to the archaeal Rpo11/eukaryotic RPB11/RPC19 RNA polymerase subunit family.</text>
</comment>
<dbReference type="EMBL" id="FOUJ01000002">
    <property type="protein sequence ID" value="SFM43892.1"/>
    <property type="molecule type" value="Genomic_DNA"/>
</dbReference>
<dbReference type="GO" id="GO:0005737">
    <property type="term" value="C:cytoplasm"/>
    <property type="evidence" value="ECO:0007669"/>
    <property type="project" value="UniProtKB-SubCell"/>
</dbReference>
<dbReference type="AlphaFoldDB" id="A0A1I4QUZ4"/>
<reference evidence="8" key="1">
    <citation type="submission" date="2016-10" db="EMBL/GenBank/DDBJ databases">
        <authorList>
            <person name="Varghese N."/>
            <person name="Submissions S."/>
        </authorList>
    </citation>
    <scope>NUCLEOTIDE SEQUENCE [LARGE SCALE GENOMIC DNA]</scope>
    <source>
        <strain evidence="8">Mob M</strain>
    </source>
</reference>
<evidence type="ECO:0000256" key="3">
    <source>
        <dbReference type="ARBA" id="ARBA00023163"/>
    </source>
</evidence>
<comment type="function">
    <text evidence="5">DNA-dependent RNA polymerase (RNAP) catalyzes the transcription of DNA into RNA using the four ribonucleoside triphosphates as substrates.</text>
</comment>
<accession>A0A1I4QUZ4</accession>
<evidence type="ECO:0000256" key="5">
    <source>
        <dbReference type="HAMAP-Rule" id="MF_00261"/>
    </source>
</evidence>
<dbReference type="NCBIfam" id="NF002237">
    <property type="entry name" value="PRK01146.2-1"/>
    <property type="match status" value="1"/>
</dbReference>
<proteinExistence type="inferred from homology"/>
<gene>
    <name evidence="5" type="primary">rpo11</name>
    <name evidence="5" type="synonym">rpoL</name>
    <name evidence="7" type="ORF">SAMN04488696_1214</name>
</gene>
<dbReference type="InterPro" id="IPR036603">
    <property type="entry name" value="RBP11-like"/>
</dbReference>
<dbReference type="InterPro" id="IPR022905">
    <property type="entry name" value="Rpo11-like"/>
</dbReference>
<dbReference type="OrthoDB" id="24205at2157"/>
<dbReference type="Proteomes" id="UP000198535">
    <property type="component" value="Unassembled WGS sequence"/>
</dbReference>
<comment type="subcellular location">
    <subcellularLocation>
        <location evidence="5">Cytoplasm</location>
    </subcellularLocation>
</comment>
<dbReference type="SUPFAM" id="SSF55257">
    <property type="entry name" value="RBP11-like subunits of RNA polymerase"/>
    <property type="match status" value="1"/>
</dbReference>
<evidence type="ECO:0000313" key="7">
    <source>
        <dbReference type="EMBL" id="SFM43892.1"/>
    </source>
</evidence>
<evidence type="ECO:0000256" key="1">
    <source>
        <dbReference type="ARBA" id="ARBA00022478"/>
    </source>
</evidence>
<dbReference type="STRING" id="487685.SAMN04488696_1214"/>
<protein>
    <recommendedName>
        <fullName evidence="5">DNA-directed RNA polymerase subunit Rpo11</fullName>
        <ecNumber evidence="5">2.7.7.6</ecNumber>
    </recommendedName>
    <alternativeName>
        <fullName evidence="5">DNA-directed RNA polymerase subunit L</fullName>
    </alternativeName>
</protein>
<dbReference type="EC" id="2.7.7.6" evidence="5"/>
<keyword evidence="1 5" id="KW-0240">DNA-directed RNA polymerase</keyword>
<name>A0A1I4QUZ4_9EURY</name>
<comment type="subunit">
    <text evidence="5">Part of the RNA polymerase complex.</text>
</comment>
<dbReference type="RefSeq" id="WP_091934688.1">
    <property type="nucleotide sequence ID" value="NZ_FOUJ01000002.1"/>
</dbReference>
<evidence type="ECO:0000256" key="2">
    <source>
        <dbReference type="ARBA" id="ARBA00022490"/>
    </source>
</evidence>
<evidence type="ECO:0000259" key="6">
    <source>
        <dbReference type="Pfam" id="PF13656"/>
    </source>
</evidence>